<sequence>NEVKEHLTKTIDKCYNDFNYYQTQAGIDLISIAQDLLHQNIYQLWTDGRRMRHIILETSRKTEMKNLCEY</sequence>
<feature type="non-terminal residue" evidence="1">
    <location>
        <position position="1"/>
    </location>
</feature>
<name>A0A7J8W7P5_9ROSI</name>
<gene>
    <name evidence="1" type="ORF">Goklo_024853</name>
</gene>
<organism evidence="1 2">
    <name type="scientific">Gossypium klotzschianum</name>
    <dbReference type="NCBI Taxonomy" id="34286"/>
    <lineage>
        <taxon>Eukaryota</taxon>
        <taxon>Viridiplantae</taxon>
        <taxon>Streptophyta</taxon>
        <taxon>Embryophyta</taxon>
        <taxon>Tracheophyta</taxon>
        <taxon>Spermatophyta</taxon>
        <taxon>Magnoliopsida</taxon>
        <taxon>eudicotyledons</taxon>
        <taxon>Gunneridae</taxon>
        <taxon>Pentapetalae</taxon>
        <taxon>rosids</taxon>
        <taxon>malvids</taxon>
        <taxon>Malvales</taxon>
        <taxon>Malvaceae</taxon>
        <taxon>Malvoideae</taxon>
        <taxon>Gossypium</taxon>
    </lineage>
</organism>
<comment type="caution">
    <text evidence="1">The sequence shown here is derived from an EMBL/GenBank/DDBJ whole genome shotgun (WGS) entry which is preliminary data.</text>
</comment>
<keyword evidence="2" id="KW-1185">Reference proteome</keyword>
<accession>A0A7J8W7P5</accession>
<dbReference type="Proteomes" id="UP000593573">
    <property type="component" value="Unassembled WGS sequence"/>
</dbReference>
<protein>
    <submittedName>
        <fullName evidence="1">Uncharacterized protein</fullName>
    </submittedName>
</protein>
<dbReference type="EMBL" id="JABFAB010238683">
    <property type="protein sequence ID" value="MBA0670933.1"/>
    <property type="molecule type" value="Genomic_DNA"/>
</dbReference>
<dbReference type="AlphaFoldDB" id="A0A7J8W7P5"/>
<evidence type="ECO:0000313" key="1">
    <source>
        <dbReference type="EMBL" id="MBA0670933.1"/>
    </source>
</evidence>
<proteinExistence type="predicted"/>
<evidence type="ECO:0000313" key="2">
    <source>
        <dbReference type="Proteomes" id="UP000593573"/>
    </source>
</evidence>
<reference evidence="1 2" key="1">
    <citation type="journal article" date="2019" name="Genome Biol. Evol.">
        <title>Insights into the evolution of the New World diploid cottons (Gossypium, subgenus Houzingenia) based on genome sequencing.</title>
        <authorList>
            <person name="Grover C.E."/>
            <person name="Arick M.A. 2nd"/>
            <person name="Thrash A."/>
            <person name="Conover J.L."/>
            <person name="Sanders W.S."/>
            <person name="Peterson D.G."/>
            <person name="Frelichowski J.E."/>
            <person name="Scheffler J.A."/>
            <person name="Scheffler B.E."/>
            <person name="Wendel J.F."/>
        </authorList>
    </citation>
    <scope>NUCLEOTIDE SEQUENCE [LARGE SCALE GENOMIC DNA]</scope>
    <source>
        <strain evidence="1">57</strain>
        <tissue evidence="1">Leaf</tissue>
    </source>
</reference>